<dbReference type="Pfam" id="PF02798">
    <property type="entry name" value="GST_N"/>
    <property type="match status" value="1"/>
</dbReference>
<organism evidence="5 6">
    <name type="scientific">Populus trichocarpa</name>
    <name type="common">Western balsam poplar</name>
    <name type="synonym">Populus balsamifera subsp. trichocarpa</name>
    <dbReference type="NCBI Taxonomy" id="3694"/>
    <lineage>
        <taxon>Eukaryota</taxon>
        <taxon>Viridiplantae</taxon>
        <taxon>Streptophyta</taxon>
        <taxon>Embryophyta</taxon>
        <taxon>Tracheophyta</taxon>
        <taxon>Spermatophyta</taxon>
        <taxon>Magnoliopsida</taxon>
        <taxon>eudicotyledons</taxon>
        <taxon>Gunneridae</taxon>
        <taxon>Pentapetalae</taxon>
        <taxon>rosids</taxon>
        <taxon>fabids</taxon>
        <taxon>Malpighiales</taxon>
        <taxon>Salicaceae</taxon>
        <taxon>Saliceae</taxon>
        <taxon>Populus</taxon>
    </lineage>
</organism>
<evidence type="ECO:0000256" key="2">
    <source>
        <dbReference type="ARBA" id="ARBA00047960"/>
    </source>
</evidence>
<comment type="function">
    <text evidence="3">Is involved in the conjugation of reduced glutathione to a wide number of exogenous and endogenous hydrophobic electrophiles.</text>
</comment>
<comment type="catalytic activity">
    <reaction evidence="2 3">
        <text>RX + glutathione = an S-substituted glutathione + a halide anion + H(+)</text>
        <dbReference type="Rhea" id="RHEA:16437"/>
        <dbReference type="ChEBI" id="CHEBI:15378"/>
        <dbReference type="ChEBI" id="CHEBI:16042"/>
        <dbReference type="ChEBI" id="CHEBI:17792"/>
        <dbReference type="ChEBI" id="CHEBI:57925"/>
        <dbReference type="ChEBI" id="CHEBI:90779"/>
        <dbReference type="EC" id="2.5.1.18"/>
    </reaction>
</comment>
<comment type="subcellular location">
    <subcellularLocation>
        <location evidence="3">Cytoplasm</location>
        <location evidence="3">Cytosol</location>
    </subcellularLocation>
</comment>
<dbReference type="EMBL" id="CM009290">
    <property type="protein sequence ID" value="PNT59862.1"/>
    <property type="molecule type" value="Genomic_DNA"/>
</dbReference>
<dbReference type="InParanoid" id="A0A2K2CCW3"/>
<dbReference type="GO" id="GO:0005829">
    <property type="term" value="C:cytosol"/>
    <property type="evidence" value="ECO:0007669"/>
    <property type="project" value="UniProtKB-SubCell"/>
</dbReference>
<dbReference type="STRING" id="3694.A0A2K2CCW3"/>
<dbReference type="Gene3D" id="3.40.30.10">
    <property type="entry name" value="Glutaredoxin"/>
    <property type="match status" value="1"/>
</dbReference>
<dbReference type="FunFam" id="3.40.30.10:FF:000014">
    <property type="entry name" value="Tau class glutathione S-transferase"/>
    <property type="match status" value="1"/>
</dbReference>
<dbReference type="CDD" id="cd03058">
    <property type="entry name" value="GST_N_Tau"/>
    <property type="match status" value="1"/>
</dbReference>
<gene>
    <name evidence="5" type="ORF">POPTR_001G437300</name>
</gene>
<dbReference type="InterPro" id="IPR036249">
    <property type="entry name" value="Thioredoxin-like_sf"/>
</dbReference>
<keyword evidence="3" id="KW-0963">Cytoplasm</keyword>
<dbReference type="EC" id="2.5.1.18" evidence="3"/>
<dbReference type="AlphaFoldDB" id="A0A2K2CCW3"/>
<protein>
    <recommendedName>
        <fullName evidence="3">Glutathione S-transferase</fullName>
        <ecNumber evidence="3">2.5.1.18</ecNumber>
    </recommendedName>
</protein>
<dbReference type="InterPro" id="IPR004045">
    <property type="entry name" value="Glutathione_S-Trfase_N"/>
</dbReference>
<dbReference type="GO" id="GO:0004364">
    <property type="term" value="F:glutathione transferase activity"/>
    <property type="evidence" value="ECO:0007669"/>
    <property type="project" value="UniProtKB-UniRule"/>
</dbReference>
<dbReference type="SUPFAM" id="SSF52833">
    <property type="entry name" value="Thioredoxin-like"/>
    <property type="match status" value="1"/>
</dbReference>
<proteinExistence type="inferred from homology"/>
<comment type="similarity">
    <text evidence="3">Belongs to the GST superfamily.</text>
</comment>
<evidence type="ECO:0000313" key="6">
    <source>
        <dbReference type="Proteomes" id="UP000006729"/>
    </source>
</evidence>
<evidence type="ECO:0000313" key="5">
    <source>
        <dbReference type="EMBL" id="PNT59862.1"/>
    </source>
</evidence>
<evidence type="ECO:0000256" key="3">
    <source>
        <dbReference type="RuleBase" id="RU369102"/>
    </source>
</evidence>
<reference evidence="5 6" key="1">
    <citation type="journal article" date="2006" name="Science">
        <title>The genome of black cottonwood, Populus trichocarpa (Torr. &amp; Gray).</title>
        <authorList>
            <person name="Tuskan G.A."/>
            <person name="Difazio S."/>
            <person name="Jansson S."/>
            <person name="Bohlmann J."/>
            <person name="Grigoriev I."/>
            <person name="Hellsten U."/>
            <person name="Putnam N."/>
            <person name="Ralph S."/>
            <person name="Rombauts S."/>
            <person name="Salamov A."/>
            <person name="Schein J."/>
            <person name="Sterck L."/>
            <person name="Aerts A."/>
            <person name="Bhalerao R.R."/>
            <person name="Bhalerao R.P."/>
            <person name="Blaudez D."/>
            <person name="Boerjan W."/>
            <person name="Brun A."/>
            <person name="Brunner A."/>
            <person name="Busov V."/>
            <person name="Campbell M."/>
            <person name="Carlson J."/>
            <person name="Chalot M."/>
            <person name="Chapman J."/>
            <person name="Chen G.L."/>
            <person name="Cooper D."/>
            <person name="Coutinho P.M."/>
            <person name="Couturier J."/>
            <person name="Covert S."/>
            <person name="Cronk Q."/>
            <person name="Cunningham R."/>
            <person name="Davis J."/>
            <person name="Degroeve S."/>
            <person name="Dejardin A."/>
            <person name="Depamphilis C."/>
            <person name="Detter J."/>
            <person name="Dirks B."/>
            <person name="Dubchak I."/>
            <person name="Duplessis S."/>
            <person name="Ehlting J."/>
            <person name="Ellis B."/>
            <person name="Gendler K."/>
            <person name="Goodstein D."/>
            <person name="Gribskov M."/>
            <person name="Grimwood J."/>
            <person name="Groover A."/>
            <person name="Gunter L."/>
            <person name="Hamberger B."/>
            <person name="Heinze B."/>
            <person name="Helariutta Y."/>
            <person name="Henrissat B."/>
            <person name="Holligan D."/>
            <person name="Holt R."/>
            <person name="Huang W."/>
            <person name="Islam-Faridi N."/>
            <person name="Jones S."/>
            <person name="Jones-Rhoades M."/>
            <person name="Jorgensen R."/>
            <person name="Joshi C."/>
            <person name="Kangasjarvi J."/>
            <person name="Karlsson J."/>
            <person name="Kelleher C."/>
            <person name="Kirkpatrick R."/>
            <person name="Kirst M."/>
            <person name="Kohler A."/>
            <person name="Kalluri U."/>
            <person name="Larimer F."/>
            <person name="Leebens-Mack J."/>
            <person name="Leple J.C."/>
            <person name="Locascio P."/>
            <person name="Lou Y."/>
            <person name="Lucas S."/>
            <person name="Martin F."/>
            <person name="Montanini B."/>
            <person name="Napoli C."/>
            <person name="Nelson D.R."/>
            <person name="Nelson C."/>
            <person name="Nieminen K."/>
            <person name="Nilsson O."/>
            <person name="Pereda V."/>
            <person name="Peter G."/>
            <person name="Philippe R."/>
            <person name="Pilate G."/>
            <person name="Poliakov A."/>
            <person name="Razumovskaya J."/>
            <person name="Richardson P."/>
            <person name="Rinaldi C."/>
            <person name="Ritland K."/>
            <person name="Rouze P."/>
            <person name="Ryaboy D."/>
            <person name="Schmutz J."/>
            <person name="Schrader J."/>
            <person name="Segerman B."/>
            <person name="Shin H."/>
            <person name="Siddiqui A."/>
            <person name="Sterky F."/>
            <person name="Terry A."/>
            <person name="Tsai C.J."/>
            <person name="Uberbacher E."/>
            <person name="Unneberg P."/>
            <person name="Vahala J."/>
            <person name="Wall K."/>
            <person name="Wessler S."/>
            <person name="Yang G."/>
            <person name="Yin T."/>
            <person name="Douglas C."/>
            <person name="Marra M."/>
            <person name="Sandberg G."/>
            <person name="Van de Peer Y."/>
            <person name="Rokhsar D."/>
        </authorList>
    </citation>
    <scope>NUCLEOTIDE SEQUENCE [LARGE SCALE GENOMIC DNA]</scope>
    <source>
        <strain evidence="6">cv. Nisqually</strain>
    </source>
</reference>
<dbReference type="PANTHER" id="PTHR11260">
    <property type="entry name" value="GLUTATHIONE S-TRANSFERASE, GST, SUPERFAMILY, GST DOMAIN CONTAINING"/>
    <property type="match status" value="1"/>
</dbReference>
<dbReference type="PROSITE" id="PS50404">
    <property type="entry name" value="GST_NTER"/>
    <property type="match status" value="1"/>
</dbReference>
<dbReference type="Proteomes" id="UP000006729">
    <property type="component" value="Chromosome 1"/>
</dbReference>
<keyword evidence="6" id="KW-1185">Reference proteome</keyword>
<feature type="domain" description="GST N-terminal" evidence="4">
    <location>
        <begin position="4"/>
        <end position="76"/>
    </location>
</feature>
<accession>A0A2K2CCW3</accession>
<name>A0A2K2CCW3_POPTR</name>
<dbReference type="InterPro" id="IPR045073">
    <property type="entry name" value="Omega/Tau-like"/>
</dbReference>
<dbReference type="PANTHER" id="PTHR11260:SF781">
    <property type="entry name" value="GLUTATHIONE S-TRANSFERASE U19"/>
    <property type="match status" value="1"/>
</dbReference>
<evidence type="ECO:0000256" key="1">
    <source>
        <dbReference type="ARBA" id="ARBA00022679"/>
    </source>
</evidence>
<keyword evidence="1 3" id="KW-0808">Transferase</keyword>
<evidence type="ECO:0000259" key="4">
    <source>
        <dbReference type="PROSITE" id="PS50404"/>
    </source>
</evidence>
<sequence length="76" mass="8673">MAGDQVTLLDFWASPFGTRVRIELAEKGVKYEYSEQDLRNKSALLLQTNHVHNKIPVLVHNGKPVCESLSIVQYIY</sequence>